<dbReference type="InterPro" id="IPR016024">
    <property type="entry name" value="ARM-type_fold"/>
</dbReference>
<proteinExistence type="predicted"/>
<dbReference type="SMART" id="SM01139">
    <property type="entry name" value="Drf_FH3"/>
    <property type="match status" value="1"/>
</dbReference>
<organism evidence="2 3">
    <name type="scientific">Ranitomeya imitator</name>
    <name type="common">mimic poison frog</name>
    <dbReference type="NCBI Taxonomy" id="111125"/>
    <lineage>
        <taxon>Eukaryota</taxon>
        <taxon>Metazoa</taxon>
        <taxon>Chordata</taxon>
        <taxon>Craniata</taxon>
        <taxon>Vertebrata</taxon>
        <taxon>Euteleostomi</taxon>
        <taxon>Amphibia</taxon>
        <taxon>Batrachia</taxon>
        <taxon>Anura</taxon>
        <taxon>Neobatrachia</taxon>
        <taxon>Hyloidea</taxon>
        <taxon>Dendrobatidae</taxon>
        <taxon>Dendrobatinae</taxon>
        <taxon>Ranitomeya</taxon>
    </lineage>
</organism>
<reference evidence="2" key="1">
    <citation type="submission" date="2023-07" db="EMBL/GenBank/DDBJ databases">
        <authorList>
            <person name="Stuckert A."/>
        </authorList>
    </citation>
    <scope>NUCLEOTIDE SEQUENCE</scope>
</reference>
<evidence type="ECO:0000259" key="1">
    <source>
        <dbReference type="SMART" id="SM01139"/>
    </source>
</evidence>
<name>A0ABN9MT26_9NEOB</name>
<dbReference type="Proteomes" id="UP001176940">
    <property type="component" value="Unassembled WGS sequence"/>
</dbReference>
<dbReference type="PANTHER" id="PTHR45691:SF3">
    <property type="entry name" value="PROTEIN DIAPHANOUS HOMOLOG 2"/>
    <property type="match status" value="1"/>
</dbReference>
<dbReference type="Gene3D" id="1.25.10.10">
    <property type="entry name" value="Leucine-rich Repeat Variant"/>
    <property type="match status" value="1"/>
</dbReference>
<accession>A0ABN9MT26</accession>
<comment type="caution">
    <text evidence="2">The sequence shown here is derived from an EMBL/GenBank/DDBJ whole genome shotgun (WGS) entry which is preliminary data.</text>
</comment>
<sequence length="176" mass="20976">MRYATFAPKSRFNDAKSAISQPMKVSCMQFINALLTSPEDLDFRIHLRNEFLRCGLKQILPHLKEKENDELDIQLKVFDENREDDLLELSHRLRDIRAEMEYPSDNTGNMRNAPPEYRKYEKCSIICTEYRKYEKCSIICTEYRKYEKCSIICTEYRKYEKCSIMLQNTGNMRNAP</sequence>
<feature type="domain" description="Formin FH3" evidence="1">
    <location>
        <begin position="1"/>
        <end position="176"/>
    </location>
</feature>
<evidence type="ECO:0000313" key="3">
    <source>
        <dbReference type="Proteomes" id="UP001176940"/>
    </source>
</evidence>
<gene>
    <name evidence="2" type="ORF">RIMI_LOCUS23491693</name>
</gene>
<protein>
    <recommendedName>
        <fullName evidence="1">Formin FH3 domain-containing protein</fullName>
    </recommendedName>
</protein>
<dbReference type="Pfam" id="PF06367">
    <property type="entry name" value="Drf_FH3"/>
    <property type="match status" value="1"/>
</dbReference>
<dbReference type="InterPro" id="IPR051412">
    <property type="entry name" value="Formin_Homology_Diaphanous_sf"/>
</dbReference>
<dbReference type="SUPFAM" id="SSF48371">
    <property type="entry name" value="ARM repeat"/>
    <property type="match status" value="1"/>
</dbReference>
<keyword evidence="3" id="KW-1185">Reference proteome</keyword>
<dbReference type="InterPro" id="IPR011989">
    <property type="entry name" value="ARM-like"/>
</dbReference>
<dbReference type="EMBL" id="CAUEEQ010079757">
    <property type="protein sequence ID" value="CAJ0968876.1"/>
    <property type="molecule type" value="Genomic_DNA"/>
</dbReference>
<dbReference type="InterPro" id="IPR010472">
    <property type="entry name" value="FH3_dom"/>
</dbReference>
<evidence type="ECO:0000313" key="2">
    <source>
        <dbReference type="EMBL" id="CAJ0968876.1"/>
    </source>
</evidence>
<dbReference type="PANTHER" id="PTHR45691">
    <property type="entry name" value="PROTEIN DIAPHANOUS"/>
    <property type="match status" value="1"/>
</dbReference>